<comment type="caution">
    <text evidence="1">The sequence shown here is derived from an EMBL/GenBank/DDBJ whole genome shotgun (WGS) entry which is preliminary data.</text>
</comment>
<protein>
    <recommendedName>
        <fullName evidence="2">Glycosyltransferase 2-like domain-containing protein</fullName>
    </recommendedName>
</protein>
<accession>A0A0F9AA55</accession>
<dbReference type="SUPFAM" id="SSF53448">
    <property type="entry name" value="Nucleotide-diphospho-sugar transferases"/>
    <property type="match status" value="1"/>
</dbReference>
<dbReference type="AlphaFoldDB" id="A0A0F9AA55"/>
<gene>
    <name evidence="1" type="ORF">LCGC14_2596030</name>
</gene>
<proteinExistence type="predicted"/>
<sequence length="138" mass="15561">PPDWLLKLEEPFKHIPKLAAVGPRDSSTKRTQGRIPANQGFHIVTPQKGAWGWDVQMSFFCVMLCREAIETIGYLSEEMNPGPGCDDDWCMRAHLAGWKLAFQTDLTIKHVGGASHIHEKFPGFQARNVERLKEKYGG</sequence>
<evidence type="ECO:0000313" key="1">
    <source>
        <dbReference type="EMBL" id="KKL06439.1"/>
    </source>
</evidence>
<evidence type="ECO:0008006" key="2">
    <source>
        <dbReference type="Google" id="ProtNLM"/>
    </source>
</evidence>
<organism evidence="1">
    <name type="scientific">marine sediment metagenome</name>
    <dbReference type="NCBI Taxonomy" id="412755"/>
    <lineage>
        <taxon>unclassified sequences</taxon>
        <taxon>metagenomes</taxon>
        <taxon>ecological metagenomes</taxon>
    </lineage>
</organism>
<feature type="non-terminal residue" evidence="1">
    <location>
        <position position="1"/>
    </location>
</feature>
<dbReference type="Gene3D" id="3.90.550.10">
    <property type="entry name" value="Spore Coat Polysaccharide Biosynthesis Protein SpsA, Chain A"/>
    <property type="match status" value="1"/>
</dbReference>
<name>A0A0F9AA55_9ZZZZ</name>
<dbReference type="EMBL" id="LAZR01043704">
    <property type="protein sequence ID" value="KKL06439.1"/>
    <property type="molecule type" value="Genomic_DNA"/>
</dbReference>
<dbReference type="InterPro" id="IPR029044">
    <property type="entry name" value="Nucleotide-diphossugar_trans"/>
</dbReference>
<reference evidence="1" key="1">
    <citation type="journal article" date="2015" name="Nature">
        <title>Complex archaea that bridge the gap between prokaryotes and eukaryotes.</title>
        <authorList>
            <person name="Spang A."/>
            <person name="Saw J.H."/>
            <person name="Jorgensen S.L."/>
            <person name="Zaremba-Niedzwiedzka K."/>
            <person name="Martijn J."/>
            <person name="Lind A.E."/>
            <person name="van Eijk R."/>
            <person name="Schleper C."/>
            <person name="Guy L."/>
            <person name="Ettema T.J."/>
        </authorList>
    </citation>
    <scope>NUCLEOTIDE SEQUENCE</scope>
</reference>